<keyword evidence="4 7" id="KW-0808">Transferase</keyword>
<evidence type="ECO:0000256" key="1">
    <source>
        <dbReference type="ARBA" id="ARBA00003907"/>
    </source>
</evidence>
<dbReference type="Proteomes" id="UP000466997">
    <property type="component" value="Chromosome"/>
</dbReference>
<comment type="function">
    <text evidence="1 6">Exhibits S-adenosyl-L-methionine-dependent methyltransferase activity.</text>
</comment>
<dbReference type="RefSeq" id="WP_083040320.1">
    <property type="nucleotide sequence ID" value="NZ_AP022562.1"/>
</dbReference>
<proteinExistence type="inferred from homology"/>
<keyword evidence="3 6" id="KW-0489">Methyltransferase</keyword>
<dbReference type="NCBIfam" id="TIGR00027">
    <property type="entry name" value="mthyl_TIGR00027"/>
    <property type="match status" value="1"/>
</dbReference>
<keyword evidence="5 6" id="KW-0949">S-adenosyl-L-methionine</keyword>
<dbReference type="KEGG" id="mnm:MNVM_40350"/>
<evidence type="ECO:0000256" key="2">
    <source>
        <dbReference type="ARBA" id="ARBA00008138"/>
    </source>
</evidence>
<dbReference type="InterPro" id="IPR011610">
    <property type="entry name" value="SAM_mthyl_Trfase_ML2640-like"/>
</dbReference>
<dbReference type="SUPFAM" id="SSF53335">
    <property type="entry name" value="S-adenosyl-L-methionine-dependent methyltransferases"/>
    <property type="match status" value="1"/>
</dbReference>
<dbReference type="EMBL" id="AP022562">
    <property type="protein sequence ID" value="BBX14954.1"/>
    <property type="molecule type" value="Genomic_DNA"/>
</dbReference>
<dbReference type="InterPro" id="IPR007213">
    <property type="entry name" value="Ppm1/Ppm2/Tcmp"/>
</dbReference>
<evidence type="ECO:0000313" key="8">
    <source>
        <dbReference type="Proteomes" id="UP000466997"/>
    </source>
</evidence>
<evidence type="ECO:0000256" key="6">
    <source>
        <dbReference type="RuleBase" id="RU362030"/>
    </source>
</evidence>
<accession>A0A7I7JUM4</accession>
<dbReference type="AlphaFoldDB" id="A0A7I7JUM4"/>
<keyword evidence="8" id="KW-1185">Reference proteome</keyword>
<dbReference type="Gene3D" id="3.40.50.150">
    <property type="entry name" value="Vaccinia Virus protein VP39"/>
    <property type="match status" value="1"/>
</dbReference>
<evidence type="ECO:0000256" key="5">
    <source>
        <dbReference type="ARBA" id="ARBA00022691"/>
    </source>
</evidence>
<dbReference type="Pfam" id="PF04072">
    <property type="entry name" value="LCM"/>
    <property type="match status" value="1"/>
</dbReference>
<dbReference type="EC" id="2.1.1.-" evidence="6"/>
<sequence length="267" mass="29018">MYRTREAVASTGILVAAIRARESARQDALFQDPLADGLAGEQGRRMLAAAIADAGDQSTWAIVVRTRFWDEALLRAGIRQVVILAAGMDARAYRLPWPELTTVYEVDQPAVIAAKADLLADDRPRCRRVPIGIDLADDWPSALQAAGFDAHAPSVWLIEGLLQYLDEAAVATLFERVDALSSPGSMLLYDVVGKTLLEAPSMAPLLQAMAQQGSPWLFGTDEPGQLAERLGWSATVTDVAEPGMRWNRWQASEGPDLPRGYFVAAQC</sequence>
<dbReference type="InterPro" id="IPR029063">
    <property type="entry name" value="SAM-dependent_MTases_sf"/>
</dbReference>
<reference evidence="7 8" key="1">
    <citation type="journal article" date="2019" name="Emerg. Microbes Infect.">
        <title>Comprehensive subspecies identification of 175 nontuberculous mycobacteria species based on 7547 genomic profiles.</title>
        <authorList>
            <person name="Matsumoto Y."/>
            <person name="Kinjo T."/>
            <person name="Motooka D."/>
            <person name="Nabeya D."/>
            <person name="Jung N."/>
            <person name="Uechi K."/>
            <person name="Horii T."/>
            <person name="Iida T."/>
            <person name="Fujita J."/>
            <person name="Nakamura S."/>
        </authorList>
    </citation>
    <scope>NUCLEOTIDE SEQUENCE [LARGE SCALE GENOMIC DNA]</scope>
    <source>
        <strain evidence="7 8">JCM 6391</strain>
    </source>
</reference>
<dbReference type="GO" id="GO:0032259">
    <property type="term" value="P:methylation"/>
    <property type="evidence" value="ECO:0007669"/>
    <property type="project" value="UniProtKB-KW"/>
</dbReference>
<dbReference type="PANTHER" id="PTHR43619:SF2">
    <property type="entry name" value="S-ADENOSYL-L-METHIONINE-DEPENDENT METHYLTRANSFERASES SUPERFAMILY PROTEIN"/>
    <property type="match status" value="1"/>
</dbReference>
<dbReference type="GO" id="GO:0008168">
    <property type="term" value="F:methyltransferase activity"/>
    <property type="evidence" value="ECO:0007669"/>
    <property type="project" value="UniProtKB-UniRule"/>
</dbReference>
<protein>
    <recommendedName>
        <fullName evidence="6">S-adenosyl-L-methionine-dependent methyltransferase</fullName>
        <ecNumber evidence="6">2.1.1.-</ecNumber>
    </recommendedName>
</protein>
<organism evidence="7 8">
    <name type="scientific">Mycobacterium novum</name>
    <dbReference type="NCBI Taxonomy" id="2492438"/>
    <lineage>
        <taxon>Bacteria</taxon>
        <taxon>Bacillati</taxon>
        <taxon>Actinomycetota</taxon>
        <taxon>Actinomycetes</taxon>
        <taxon>Mycobacteriales</taxon>
        <taxon>Mycobacteriaceae</taxon>
        <taxon>Mycobacterium</taxon>
    </lineage>
</organism>
<dbReference type="PANTHER" id="PTHR43619">
    <property type="entry name" value="S-ADENOSYL-L-METHIONINE-DEPENDENT METHYLTRANSFERASE YKTD-RELATED"/>
    <property type="match status" value="1"/>
</dbReference>
<evidence type="ECO:0000256" key="3">
    <source>
        <dbReference type="ARBA" id="ARBA00022603"/>
    </source>
</evidence>
<name>A0A7I7JUM4_9MYCO</name>
<evidence type="ECO:0000256" key="4">
    <source>
        <dbReference type="ARBA" id="ARBA00022679"/>
    </source>
</evidence>
<gene>
    <name evidence="7" type="ORF">MNVM_40350</name>
</gene>
<evidence type="ECO:0000313" key="7">
    <source>
        <dbReference type="EMBL" id="BBX14954.1"/>
    </source>
</evidence>
<comment type="similarity">
    <text evidence="2 6">Belongs to the UPF0677 family.</text>
</comment>